<dbReference type="InterPro" id="IPR051697">
    <property type="entry name" value="Patched_domain-protein"/>
</dbReference>
<keyword evidence="4 8" id="KW-0812">Transmembrane</keyword>
<evidence type="ECO:0000256" key="7">
    <source>
        <dbReference type="ARBA" id="ARBA00023180"/>
    </source>
</evidence>
<dbReference type="GO" id="GO:0006897">
    <property type="term" value="P:endocytosis"/>
    <property type="evidence" value="ECO:0007669"/>
    <property type="project" value="TreeGrafter"/>
</dbReference>
<keyword evidence="3" id="KW-1003">Cell membrane</keyword>
<feature type="transmembrane region" description="Helical" evidence="8">
    <location>
        <begin position="881"/>
        <end position="900"/>
    </location>
</feature>
<dbReference type="InterPro" id="IPR003392">
    <property type="entry name" value="PTHD_SSD"/>
</dbReference>
<dbReference type="PROSITE" id="PS50156">
    <property type="entry name" value="SSD"/>
    <property type="match status" value="1"/>
</dbReference>
<organism evidence="10 11">
    <name type="scientific">Panagrolaimus davidi</name>
    <dbReference type="NCBI Taxonomy" id="227884"/>
    <lineage>
        <taxon>Eukaryota</taxon>
        <taxon>Metazoa</taxon>
        <taxon>Ecdysozoa</taxon>
        <taxon>Nematoda</taxon>
        <taxon>Chromadorea</taxon>
        <taxon>Rhabditida</taxon>
        <taxon>Tylenchina</taxon>
        <taxon>Panagrolaimomorpha</taxon>
        <taxon>Panagrolaimoidea</taxon>
        <taxon>Panagrolaimidae</taxon>
        <taxon>Panagrolaimus</taxon>
    </lineage>
</organism>
<feature type="transmembrane region" description="Helical" evidence="8">
    <location>
        <begin position="284"/>
        <end position="304"/>
    </location>
</feature>
<comment type="subcellular location">
    <subcellularLocation>
        <location evidence="1">Cell membrane</location>
        <topology evidence="1">Multi-pass membrane protein</topology>
    </subcellularLocation>
</comment>
<keyword evidence="7" id="KW-0325">Glycoprotein</keyword>
<dbReference type="PANTHER" id="PTHR10796">
    <property type="entry name" value="PATCHED-RELATED"/>
    <property type="match status" value="1"/>
</dbReference>
<name>A0A914QGF3_9BILA</name>
<feature type="transmembrane region" description="Helical" evidence="8">
    <location>
        <begin position="38"/>
        <end position="59"/>
    </location>
</feature>
<evidence type="ECO:0000313" key="11">
    <source>
        <dbReference type="WBParaSite" id="PDA_v2.g30957.t1"/>
    </source>
</evidence>
<keyword evidence="10" id="KW-1185">Reference proteome</keyword>
<evidence type="ECO:0000313" key="10">
    <source>
        <dbReference type="Proteomes" id="UP000887578"/>
    </source>
</evidence>
<evidence type="ECO:0000256" key="5">
    <source>
        <dbReference type="ARBA" id="ARBA00022989"/>
    </source>
</evidence>
<dbReference type="GO" id="GO:0018996">
    <property type="term" value="P:molting cycle, collagen and cuticulin-based cuticle"/>
    <property type="evidence" value="ECO:0007669"/>
    <property type="project" value="TreeGrafter"/>
</dbReference>
<proteinExistence type="inferred from homology"/>
<evidence type="ECO:0000256" key="1">
    <source>
        <dbReference type="ARBA" id="ARBA00004651"/>
    </source>
</evidence>
<feature type="transmembrane region" description="Helical" evidence="8">
    <location>
        <begin position="424"/>
        <end position="452"/>
    </location>
</feature>
<dbReference type="PANTHER" id="PTHR10796:SF124">
    <property type="entry name" value="SSD DOMAIN-CONTAINING PROTEIN"/>
    <property type="match status" value="1"/>
</dbReference>
<reference evidence="11" key="1">
    <citation type="submission" date="2022-11" db="UniProtKB">
        <authorList>
            <consortium name="WormBaseParasite"/>
        </authorList>
    </citation>
    <scope>IDENTIFICATION</scope>
</reference>
<feature type="transmembrane region" description="Helical" evidence="8">
    <location>
        <begin position="398"/>
        <end position="418"/>
    </location>
</feature>
<feature type="transmembrane region" description="Helical" evidence="8">
    <location>
        <begin position="751"/>
        <end position="767"/>
    </location>
</feature>
<dbReference type="Gene3D" id="1.20.1640.10">
    <property type="entry name" value="Multidrug efflux transporter AcrB transmembrane domain"/>
    <property type="match status" value="2"/>
</dbReference>
<evidence type="ECO:0000256" key="2">
    <source>
        <dbReference type="ARBA" id="ARBA00005585"/>
    </source>
</evidence>
<evidence type="ECO:0000256" key="6">
    <source>
        <dbReference type="ARBA" id="ARBA00023136"/>
    </source>
</evidence>
<sequence>MGLRAVALRKNVLKWAPLEKPWANICGKYCRFVARHPWPFIIIPICLTAFLSTGILGNFEIVRGVHFLYAPIDAEWKIEENILRENWAKSDSRFYPGKDFLLRKGLYLIVEAADGGSVLRPSEAKEFIFLLDWIKNSTFISKDDEIPYKYSDICLKFQNECFSNLQARFIAEIFAKNDQKSFNITYPKFSSEFSTEPIDISKTIGGVELNENKTLIAAKNWMILYQLKQETKLIEDLSTDFELQITESIDDKKIPVKNLKIYYYHSETFDIELAEGNLKIIPRFTITFVILIFFSVLCTFNITWTRISLKSKPVPIIDWVVSKPLLGIAGVVMTLMAIVSAIGLLLLMNVTFVDMCSVMPFLSLTIGIDDTFLMLAAWHETSRKLSVEERVEAAMRHAGVSISITSLTDALAFLIGAIAPLPAVIYFCYYSCAAICFIFLYSMTIFVAFLSISGRWEEQGRHALAFWHETAPIKNAESESKLICFLNLGSQPNVDLHNSSTDLNQHQSTEDVLQKTDTRLWYQRFFADKYAPFICHPATQIIALASFVAYFAITYTGIQQMVVGFDLINIVRPESPSRRFLELQTQYFLHDVSKLDVAVLNPPNMGNSLQRSQFLSVLAEIESTQCSAGRNTTDFWYFSYQKYMDSLGFGGFWDGMSEDDESFNENLKTFLMSNEKYDYDILQHSNGTLKAFRFTTQLSNYGNDEGILKCAKSIRKICNKYRADFNMWSYTPLWNLADQFEIMWPQTLQDLYISVIVMVPIALLMIPQPFCAFAIAGSIFSIGLGVLGFMTWWGVNLDATSMITITMSVGFSVDFSAHCTYAYMTEANSHFQHEPTPYERLVAALAAVGWPITQGSFSVFLGICTLITVQTYIVQTCFKTVLLVVIFGTVHALLYLPLILMHSHSFYLFICKKKSIK</sequence>
<comment type="similarity">
    <text evidence="2">Belongs to the patched family.</text>
</comment>
<accession>A0A914QGF3</accession>
<keyword evidence="6 8" id="KW-0472">Membrane</keyword>
<dbReference type="GO" id="GO:0030659">
    <property type="term" value="C:cytoplasmic vesicle membrane"/>
    <property type="evidence" value="ECO:0007669"/>
    <property type="project" value="TreeGrafter"/>
</dbReference>
<evidence type="ECO:0000256" key="4">
    <source>
        <dbReference type="ARBA" id="ARBA00022692"/>
    </source>
</evidence>
<evidence type="ECO:0000259" key="9">
    <source>
        <dbReference type="PROSITE" id="PS50156"/>
    </source>
</evidence>
<dbReference type="InterPro" id="IPR000731">
    <property type="entry name" value="SSD"/>
</dbReference>
<feature type="domain" description="SSD" evidence="9">
    <location>
        <begin position="287"/>
        <end position="452"/>
    </location>
</feature>
<dbReference type="WBParaSite" id="PDA_v2.g30957.t1">
    <property type="protein sequence ID" value="PDA_v2.g30957.t1"/>
    <property type="gene ID" value="PDA_v2.g30957"/>
</dbReference>
<evidence type="ECO:0000256" key="8">
    <source>
        <dbReference type="SAM" id="Phobius"/>
    </source>
</evidence>
<feature type="transmembrane region" description="Helical" evidence="8">
    <location>
        <begin position="773"/>
        <end position="795"/>
    </location>
</feature>
<dbReference type="GO" id="GO:0005886">
    <property type="term" value="C:plasma membrane"/>
    <property type="evidence" value="ECO:0007669"/>
    <property type="project" value="UniProtKB-SubCell"/>
</dbReference>
<evidence type="ECO:0000256" key="3">
    <source>
        <dbReference type="ARBA" id="ARBA00022475"/>
    </source>
</evidence>
<dbReference type="SUPFAM" id="SSF82866">
    <property type="entry name" value="Multidrug efflux transporter AcrB transmembrane domain"/>
    <property type="match status" value="2"/>
</dbReference>
<feature type="transmembrane region" description="Helical" evidence="8">
    <location>
        <begin position="325"/>
        <end position="346"/>
    </location>
</feature>
<dbReference type="FunFam" id="1.20.1640.10:FF:000013">
    <property type="entry name" value="PaTched Related family"/>
    <property type="match status" value="1"/>
</dbReference>
<feature type="transmembrane region" description="Helical" evidence="8">
    <location>
        <begin position="844"/>
        <end position="869"/>
    </location>
</feature>
<dbReference type="AlphaFoldDB" id="A0A914QGF3"/>
<feature type="transmembrane region" description="Helical" evidence="8">
    <location>
        <begin position="358"/>
        <end position="378"/>
    </location>
</feature>
<keyword evidence="5 8" id="KW-1133">Transmembrane helix</keyword>
<dbReference type="Proteomes" id="UP000887578">
    <property type="component" value="Unplaced"/>
</dbReference>
<dbReference type="Pfam" id="PF02460">
    <property type="entry name" value="Patched"/>
    <property type="match status" value="1"/>
</dbReference>
<protein>
    <submittedName>
        <fullName evidence="11">SSD domain-containing protein</fullName>
    </submittedName>
</protein>